<sequence length="39" mass="4410">MAERDVEEQADHHQIKNGSHATWAAVLFLLNSNVGPYFL</sequence>
<protein>
    <submittedName>
        <fullName evidence="1">Uncharacterized protein</fullName>
    </submittedName>
</protein>
<dbReference type="Proteomes" id="UP000002651">
    <property type="component" value="Chromosome"/>
</dbReference>
<dbReference type="HOGENOM" id="CLU_3304991_0_0_9"/>
<keyword evidence="2" id="KW-1185">Reference proteome</keyword>
<dbReference type="EMBL" id="CP002905">
    <property type="protein sequence ID" value="AEP87771.1"/>
    <property type="molecule type" value="Genomic_DNA"/>
</dbReference>
<organism evidence="1 2">
    <name type="scientific">Bacillus spizizenii (strain DSM 15029 / JCM 12233 / NBRC 101239 / NRRL B-23049 / TU-B-10)</name>
    <name type="common">Bacillus subtilis subsp. spizizenii</name>
    <dbReference type="NCBI Taxonomy" id="1052585"/>
    <lineage>
        <taxon>Bacteria</taxon>
        <taxon>Bacillati</taxon>
        <taxon>Bacillota</taxon>
        <taxon>Bacilli</taxon>
        <taxon>Bacillales</taxon>
        <taxon>Bacillaceae</taxon>
        <taxon>Bacillus</taxon>
    </lineage>
</organism>
<proteinExistence type="predicted"/>
<reference evidence="1 2" key="1">
    <citation type="journal article" date="2012" name="J. Bacteriol.">
        <title>Whole-genome sequences of Bacillus subtilis and close relatives.</title>
        <authorList>
            <person name="Earl A.M."/>
            <person name="Eppinger M."/>
            <person name="Fricke W.F."/>
            <person name="Rosovitz M.J."/>
            <person name="Rasko D.A."/>
            <person name="Daugherty S."/>
            <person name="Losick R."/>
            <person name="Kolter R."/>
            <person name="Ravel J."/>
        </authorList>
    </citation>
    <scope>NUCLEOTIDE SEQUENCE [LARGE SCALE GENOMIC DNA]</scope>
    <source>
        <strain evidence="2">DSM 15029 / JCM 12233 / NBRC 101239 / NRRL B-23049 / TU-B-10</strain>
    </source>
</reference>
<accession>G4NZ74</accession>
<dbReference type="KEGG" id="bst:GYO_3169"/>
<name>G4NZ74_BACS4</name>
<evidence type="ECO:0000313" key="1">
    <source>
        <dbReference type="EMBL" id="AEP87771.1"/>
    </source>
</evidence>
<dbReference type="AlphaFoldDB" id="G4NZ74"/>
<evidence type="ECO:0000313" key="2">
    <source>
        <dbReference type="Proteomes" id="UP000002651"/>
    </source>
</evidence>
<gene>
    <name evidence="1" type="ordered locus">GYO_3169</name>
</gene>